<feature type="binding site" evidence="6">
    <location>
        <position position="167"/>
    </location>
    <ligand>
        <name>a divalent metal cation</name>
        <dbReference type="ChEBI" id="CHEBI:60240"/>
        <label>2</label>
        <note>catalytic</note>
    </ligand>
</feature>
<evidence type="ECO:0000256" key="4">
    <source>
        <dbReference type="ARBA" id="ARBA00022723"/>
    </source>
</evidence>
<feature type="binding site" evidence="6">
    <location>
        <position position="104"/>
    </location>
    <ligand>
        <name>a divalent metal cation</name>
        <dbReference type="ChEBI" id="CHEBI:60240"/>
        <label>1</label>
    </ligand>
</feature>
<dbReference type="PANTHER" id="PTHR43330">
    <property type="entry name" value="METHIONINE AMINOPEPTIDASE"/>
    <property type="match status" value="1"/>
</dbReference>
<dbReference type="InterPro" id="IPR036005">
    <property type="entry name" value="Creatinase/aminopeptidase-like"/>
</dbReference>
<proteinExistence type="inferred from homology"/>
<evidence type="ECO:0000313" key="10">
    <source>
        <dbReference type="Proteomes" id="UP001549145"/>
    </source>
</evidence>
<keyword evidence="3 6" id="KW-0645">Protease</keyword>
<evidence type="ECO:0000259" key="8">
    <source>
        <dbReference type="Pfam" id="PF00557"/>
    </source>
</evidence>
<evidence type="ECO:0000313" key="9">
    <source>
        <dbReference type="EMBL" id="MET3691039.1"/>
    </source>
</evidence>
<feature type="binding site" evidence="6">
    <location>
        <position position="76"/>
    </location>
    <ligand>
        <name>substrate</name>
    </ligand>
</feature>
<dbReference type="Pfam" id="PF00557">
    <property type="entry name" value="Peptidase_M24"/>
    <property type="match status" value="1"/>
</dbReference>
<protein>
    <recommendedName>
        <fullName evidence="6 7">Methionine aminopeptidase</fullName>
        <shortName evidence="6">MAP</shortName>
        <shortName evidence="6">MetAP</shortName>
        <ecNumber evidence="6 7">3.4.11.18</ecNumber>
    </recommendedName>
    <alternativeName>
        <fullName evidence="6">Peptidase M</fullName>
    </alternativeName>
</protein>
<evidence type="ECO:0000256" key="2">
    <source>
        <dbReference type="ARBA" id="ARBA00022438"/>
    </source>
</evidence>
<dbReference type="PRINTS" id="PR00599">
    <property type="entry name" value="MAPEPTIDASE"/>
</dbReference>
<dbReference type="InterPro" id="IPR001714">
    <property type="entry name" value="Pept_M24_MAP"/>
</dbReference>
<evidence type="ECO:0000256" key="1">
    <source>
        <dbReference type="ARBA" id="ARBA00002521"/>
    </source>
</evidence>
<dbReference type="InterPro" id="IPR000994">
    <property type="entry name" value="Pept_M24"/>
</dbReference>
<accession>A0ABV2KZP7</accession>
<feature type="binding site" evidence="6">
    <location>
        <position position="174"/>
    </location>
    <ligand>
        <name>substrate</name>
    </ligand>
</feature>
<dbReference type="RefSeq" id="WP_238278026.1">
    <property type="nucleotide sequence ID" value="NZ_BPQL01000027.1"/>
</dbReference>
<dbReference type="Gene3D" id="3.90.230.10">
    <property type="entry name" value="Creatinase/methionine aminopeptidase superfamily"/>
    <property type="match status" value="1"/>
</dbReference>
<gene>
    <name evidence="6" type="primary">map</name>
    <name evidence="9" type="ORF">ABID43_000558</name>
</gene>
<evidence type="ECO:0000256" key="5">
    <source>
        <dbReference type="ARBA" id="ARBA00022801"/>
    </source>
</evidence>
<keyword evidence="2 6" id="KW-0031">Aminopeptidase</keyword>
<evidence type="ECO:0000256" key="6">
    <source>
        <dbReference type="HAMAP-Rule" id="MF_01974"/>
    </source>
</evidence>
<dbReference type="EC" id="3.4.11.18" evidence="6 7"/>
<comment type="catalytic activity">
    <reaction evidence="6 7">
        <text>Release of N-terminal amino acids, preferentially methionine, from peptides and arylamides.</text>
        <dbReference type="EC" id="3.4.11.18"/>
    </reaction>
</comment>
<reference evidence="9 10" key="1">
    <citation type="submission" date="2024-06" db="EMBL/GenBank/DDBJ databases">
        <title>Genomic Encyclopedia of Type Strains, Phase IV (KMG-IV): sequencing the most valuable type-strain genomes for metagenomic binning, comparative biology and taxonomic classification.</title>
        <authorList>
            <person name="Goeker M."/>
        </authorList>
    </citation>
    <scope>NUCLEOTIDE SEQUENCE [LARGE SCALE GENOMIC DNA]</scope>
    <source>
        <strain evidence="9 10">DSM 21331</strain>
    </source>
</reference>
<feature type="binding site" evidence="6">
    <location>
        <position position="232"/>
    </location>
    <ligand>
        <name>a divalent metal cation</name>
        <dbReference type="ChEBI" id="CHEBI:60240"/>
        <label>2</label>
        <note>catalytic</note>
    </ligand>
</feature>
<dbReference type="EMBL" id="JBEPMM010000001">
    <property type="protein sequence ID" value="MET3691039.1"/>
    <property type="molecule type" value="Genomic_DNA"/>
</dbReference>
<dbReference type="NCBIfam" id="TIGR00500">
    <property type="entry name" value="met_pdase_I"/>
    <property type="match status" value="1"/>
</dbReference>
<comment type="cofactor">
    <cofactor evidence="6">
        <name>Co(2+)</name>
        <dbReference type="ChEBI" id="CHEBI:48828"/>
    </cofactor>
    <cofactor evidence="6">
        <name>Zn(2+)</name>
        <dbReference type="ChEBI" id="CHEBI:29105"/>
    </cofactor>
    <cofactor evidence="6">
        <name>Mn(2+)</name>
        <dbReference type="ChEBI" id="CHEBI:29035"/>
    </cofactor>
    <cofactor evidence="6">
        <name>Fe(2+)</name>
        <dbReference type="ChEBI" id="CHEBI:29033"/>
    </cofactor>
    <text evidence="6">Binds 2 divalent metal cations per subunit. Has a high-affinity and a low affinity metal-binding site. The true nature of the physiological cofactor is under debate. The enzyme is active with cobalt, zinc, manganese or divalent iron ions. Most likely, methionine aminopeptidases function as mononuclear Fe(2+)-metalloproteases under physiological conditions, and the catalytically relevant metal-binding site has been assigned to the histidine-containing high-affinity site.</text>
</comment>
<comment type="similarity">
    <text evidence="6">Belongs to the peptidase M24A family. Methionine aminopeptidase type 1 subfamily.</text>
</comment>
<dbReference type="InterPro" id="IPR002467">
    <property type="entry name" value="Pept_M24A_MAP1"/>
</dbReference>
<dbReference type="GO" id="GO:0004239">
    <property type="term" value="F:initiator methionyl aminopeptidase activity"/>
    <property type="evidence" value="ECO:0007669"/>
    <property type="project" value="UniProtKB-EC"/>
</dbReference>
<dbReference type="Proteomes" id="UP001549145">
    <property type="component" value="Unassembled WGS sequence"/>
</dbReference>
<feature type="binding site" evidence="6">
    <location>
        <position position="93"/>
    </location>
    <ligand>
        <name>a divalent metal cation</name>
        <dbReference type="ChEBI" id="CHEBI:60240"/>
        <label>1</label>
    </ligand>
</feature>
<keyword evidence="5 6" id="KW-0378">Hydrolase</keyword>
<dbReference type="HAMAP" id="MF_01974">
    <property type="entry name" value="MetAP_1"/>
    <property type="match status" value="1"/>
</dbReference>
<feature type="binding site" evidence="6">
    <location>
        <position position="232"/>
    </location>
    <ligand>
        <name>a divalent metal cation</name>
        <dbReference type="ChEBI" id="CHEBI:60240"/>
        <label>1</label>
    </ligand>
</feature>
<dbReference type="SUPFAM" id="SSF55920">
    <property type="entry name" value="Creatinase/aminopeptidase"/>
    <property type="match status" value="1"/>
</dbReference>
<keyword evidence="10" id="KW-1185">Reference proteome</keyword>
<name>A0ABV2KZP7_9HYPH</name>
<comment type="caution">
    <text evidence="9">The sequence shown here is derived from an EMBL/GenBank/DDBJ whole genome shotgun (WGS) entry which is preliminary data.</text>
</comment>
<keyword evidence="4 6" id="KW-0479">Metal-binding</keyword>
<feature type="binding site" evidence="6">
    <location>
        <position position="104"/>
    </location>
    <ligand>
        <name>a divalent metal cation</name>
        <dbReference type="ChEBI" id="CHEBI:60240"/>
        <label>2</label>
        <note>catalytic</note>
    </ligand>
</feature>
<dbReference type="PANTHER" id="PTHR43330:SF13">
    <property type="entry name" value="METHIONINE AMINOPEPTIDASE 2"/>
    <property type="match status" value="1"/>
</dbReference>
<evidence type="ECO:0000256" key="7">
    <source>
        <dbReference type="RuleBase" id="RU003653"/>
    </source>
</evidence>
<comment type="subunit">
    <text evidence="6">Monomer.</text>
</comment>
<feature type="binding site" evidence="6">
    <location>
        <position position="201"/>
    </location>
    <ligand>
        <name>a divalent metal cation</name>
        <dbReference type="ChEBI" id="CHEBI:60240"/>
        <label>2</label>
        <note>catalytic</note>
    </ligand>
</feature>
<dbReference type="CDD" id="cd01086">
    <property type="entry name" value="MetAP1"/>
    <property type="match status" value="1"/>
</dbReference>
<evidence type="ECO:0000256" key="3">
    <source>
        <dbReference type="ARBA" id="ARBA00022670"/>
    </source>
</evidence>
<feature type="domain" description="Peptidase M24" evidence="8">
    <location>
        <begin position="12"/>
        <end position="238"/>
    </location>
</feature>
<sequence length="250" mass="26531">MTASSEEDVAGLTRIGRIVADTLEAMGRAIEPGMTTRELDGIGRALLESAGARPAPELAYGFPGATCISVNEEIAHGIPGERRIGPGDLVNIDVSAEKDGYFSDTGASFAVPPVTRAVERLCKDGRRALWAGLRAVGTGRSLAGIGQAVGSFARKNGYTLVRNLASHGVGLSLHEEPTAIATWPDASERRIMTEGLVFTVEPFLSLGADFAEDGDDPWTLYSRPRALTVQYEHTVIATRNGPLVLTMPRA</sequence>
<comment type="function">
    <text evidence="1 6">Removes the N-terminal methionine from nascent proteins. The N-terminal methionine is often cleaved when the second residue in the primary sequence is small and uncharged (Met-Ala-, Cys, Gly, Pro, Ser, Thr, or Val). Requires deformylation of the N(alpha)-formylated initiator methionine before it can be hydrolyzed.</text>
</comment>
<organism evidence="9 10">
    <name type="scientific">Methylobacterium goesingense</name>
    <dbReference type="NCBI Taxonomy" id="243690"/>
    <lineage>
        <taxon>Bacteria</taxon>
        <taxon>Pseudomonadati</taxon>
        <taxon>Pseudomonadota</taxon>
        <taxon>Alphaproteobacteria</taxon>
        <taxon>Hyphomicrobiales</taxon>
        <taxon>Methylobacteriaceae</taxon>
        <taxon>Methylobacterium</taxon>
    </lineage>
</organism>